<evidence type="ECO:0000313" key="1">
    <source>
        <dbReference type="EMBL" id="MCI31618.1"/>
    </source>
</evidence>
<evidence type="ECO:0000313" key="2">
    <source>
        <dbReference type="Proteomes" id="UP000265520"/>
    </source>
</evidence>
<feature type="non-terminal residue" evidence="1">
    <location>
        <position position="67"/>
    </location>
</feature>
<evidence type="ECO:0008006" key="3">
    <source>
        <dbReference type="Google" id="ProtNLM"/>
    </source>
</evidence>
<proteinExistence type="predicted"/>
<dbReference type="AlphaFoldDB" id="A0A392R4T5"/>
<keyword evidence="2" id="KW-1185">Reference proteome</keyword>
<protein>
    <recommendedName>
        <fullName evidence="3">Reverse transcriptase zinc-binding domain-containing protein</fullName>
    </recommendedName>
</protein>
<dbReference type="EMBL" id="LXQA010188534">
    <property type="protein sequence ID" value="MCI31618.1"/>
    <property type="molecule type" value="Genomic_DNA"/>
</dbReference>
<accession>A0A392R4T5</accession>
<sequence>MSSVVWRLLQNRLPTKMETANHVLFNCPVLSVCRSETLKWKGVSVALLEGGVDNLRFFKGLMQGDKE</sequence>
<dbReference type="Proteomes" id="UP000265520">
    <property type="component" value="Unassembled WGS sequence"/>
</dbReference>
<name>A0A392R4T5_9FABA</name>
<comment type="caution">
    <text evidence="1">The sequence shown here is derived from an EMBL/GenBank/DDBJ whole genome shotgun (WGS) entry which is preliminary data.</text>
</comment>
<organism evidence="1 2">
    <name type="scientific">Trifolium medium</name>
    <dbReference type="NCBI Taxonomy" id="97028"/>
    <lineage>
        <taxon>Eukaryota</taxon>
        <taxon>Viridiplantae</taxon>
        <taxon>Streptophyta</taxon>
        <taxon>Embryophyta</taxon>
        <taxon>Tracheophyta</taxon>
        <taxon>Spermatophyta</taxon>
        <taxon>Magnoliopsida</taxon>
        <taxon>eudicotyledons</taxon>
        <taxon>Gunneridae</taxon>
        <taxon>Pentapetalae</taxon>
        <taxon>rosids</taxon>
        <taxon>fabids</taxon>
        <taxon>Fabales</taxon>
        <taxon>Fabaceae</taxon>
        <taxon>Papilionoideae</taxon>
        <taxon>50 kb inversion clade</taxon>
        <taxon>NPAAA clade</taxon>
        <taxon>Hologalegina</taxon>
        <taxon>IRL clade</taxon>
        <taxon>Trifolieae</taxon>
        <taxon>Trifolium</taxon>
    </lineage>
</organism>
<reference evidence="1 2" key="1">
    <citation type="journal article" date="2018" name="Front. Plant Sci.">
        <title>Red Clover (Trifolium pratense) and Zigzag Clover (T. medium) - A Picture of Genomic Similarities and Differences.</title>
        <authorList>
            <person name="Dluhosova J."/>
            <person name="Istvanek J."/>
            <person name="Nedelnik J."/>
            <person name="Repkova J."/>
        </authorList>
    </citation>
    <scope>NUCLEOTIDE SEQUENCE [LARGE SCALE GENOMIC DNA]</scope>
    <source>
        <strain evidence="2">cv. 10/8</strain>
        <tissue evidence="1">Leaf</tissue>
    </source>
</reference>